<evidence type="ECO:0000256" key="4">
    <source>
        <dbReference type="ARBA" id="ARBA00022679"/>
    </source>
</evidence>
<dbReference type="Pfam" id="PF13231">
    <property type="entry name" value="PMT_2"/>
    <property type="match status" value="1"/>
</dbReference>
<reference evidence="10" key="1">
    <citation type="submission" date="2020-08" db="EMBL/GenBank/DDBJ databases">
        <authorList>
            <person name="Cejkova D."/>
            <person name="Kubasova T."/>
            <person name="Jahodarova E."/>
            <person name="Rychlik I."/>
        </authorList>
    </citation>
    <scope>NUCLEOTIDE SEQUENCE</scope>
    <source>
        <strain evidence="10">An824</strain>
    </source>
</reference>
<evidence type="ECO:0000256" key="5">
    <source>
        <dbReference type="ARBA" id="ARBA00022692"/>
    </source>
</evidence>
<feature type="transmembrane region" description="Helical" evidence="8">
    <location>
        <begin position="364"/>
        <end position="386"/>
    </location>
</feature>
<dbReference type="GO" id="GO:0010041">
    <property type="term" value="P:response to iron(III) ion"/>
    <property type="evidence" value="ECO:0007669"/>
    <property type="project" value="TreeGrafter"/>
</dbReference>
<feature type="transmembrane region" description="Helical" evidence="8">
    <location>
        <begin position="258"/>
        <end position="283"/>
    </location>
</feature>
<protein>
    <submittedName>
        <fullName evidence="10">Glycosyltransferase family 39 protein</fullName>
    </submittedName>
</protein>
<keyword evidence="4" id="KW-0808">Transferase</keyword>
<evidence type="ECO:0000313" key="11">
    <source>
        <dbReference type="Proteomes" id="UP000706891"/>
    </source>
</evidence>
<name>A0A939B6C9_9BACT</name>
<evidence type="ECO:0000256" key="1">
    <source>
        <dbReference type="ARBA" id="ARBA00004651"/>
    </source>
</evidence>
<feature type="transmembrane region" description="Helical" evidence="8">
    <location>
        <begin position="406"/>
        <end position="430"/>
    </location>
</feature>
<dbReference type="PANTHER" id="PTHR33908:SF3">
    <property type="entry name" value="UNDECAPRENYL PHOSPHATE-ALPHA-4-AMINO-4-DEOXY-L-ARABINOSE ARABINOSYL TRANSFERASE"/>
    <property type="match status" value="1"/>
</dbReference>
<feature type="transmembrane region" description="Helical" evidence="8">
    <location>
        <begin position="442"/>
        <end position="460"/>
    </location>
</feature>
<comment type="caution">
    <text evidence="10">The sequence shown here is derived from an EMBL/GenBank/DDBJ whole genome shotgun (WGS) entry which is preliminary data.</text>
</comment>
<evidence type="ECO:0000256" key="8">
    <source>
        <dbReference type="SAM" id="Phobius"/>
    </source>
</evidence>
<keyword evidence="3" id="KW-0328">Glycosyltransferase</keyword>
<organism evidence="10 11">
    <name type="scientific">Marseilla massiliensis</name>
    <dbReference type="NCBI Taxonomy" id="1841864"/>
    <lineage>
        <taxon>Bacteria</taxon>
        <taxon>Pseudomonadati</taxon>
        <taxon>Bacteroidota</taxon>
        <taxon>Bacteroidia</taxon>
        <taxon>Bacteroidales</taxon>
        <taxon>Prevotellaceae</taxon>
        <taxon>Marseilla</taxon>
    </lineage>
</organism>
<evidence type="ECO:0000256" key="6">
    <source>
        <dbReference type="ARBA" id="ARBA00022989"/>
    </source>
</evidence>
<comment type="subcellular location">
    <subcellularLocation>
        <location evidence="1">Cell membrane</location>
        <topology evidence="1">Multi-pass membrane protein</topology>
    </subcellularLocation>
</comment>
<keyword evidence="6 8" id="KW-1133">Transmembrane helix</keyword>
<sequence>MRKQDNRYIWILLVICILSLIIFLGNALFNTKGEPREAIVAVSMLKYGNWILPINNGVDIAYKPPFFHWCIAFFSLFQGYVSEFTSRLPSTLALIAMTLVGFKFYEKRSTPQIALIACLVAITSFEVHRAGTNCRVDMLLSALMVISLYQLYKWGEKGLRGVPVVAILCMSAAFLTKGPVGIVLPCLVTAVFLLISGYRFVKLLYAFALVALASCVIPACWYVAAYMQGGDTFMQLVYEENVLRFLGKMSYSSHENPAYYNVITVLSGYLPYTLLVVMSLFVLKYKKPEGTLKSWWNRLVDYIKSMDDTRLFSLLSIVIIFIFYCIPKSKRSVYLLPIYPFIAYFLAEYIIYLAKKHSRIIRSFGYTLSGIYIALLALFVAVRAGIVPETIFSGKHAAENIAQMRALETAGIGITDIIIILLPVIAALLFWKSRKSDSIRQVYSMLGIVIAVFMSLDGFFQPIVLNTKSDKPVAMKLNSIVGDGTVYSYRPQSAAGDPMRSFTINFYMNDRVVPFEAAMPKSGYMLSGNDDIEAFKETYPDYSVTEVVDFKHKSCDDKKMLHLYRIYDTSRNKR</sequence>
<dbReference type="AlphaFoldDB" id="A0A939B6C9"/>
<feature type="transmembrane region" description="Helical" evidence="8">
    <location>
        <begin position="333"/>
        <end position="352"/>
    </location>
</feature>
<gene>
    <name evidence="10" type="ORF">H6A34_01420</name>
</gene>
<dbReference type="InterPro" id="IPR050297">
    <property type="entry name" value="LipidA_mod_glycosyltrf_83"/>
</dbReference>
<dbReference type="GO" id="GO:0005886">
    <property type="term" value="C:plasma membrane"/>
    <property type="evidence" value="ECO:0007669"/>
    <property type="project" value="UniProtKB-SubCell"/>
</dbReference>
<dbReference type="InterPro" id="IPR038731">
    <property type="entry name" value="RgtA/B/C-like"/>
</dbReference>
<accession>A0A939B6C9</accession>
<keyword evidence="11" id="KW-1185">Reference proteome</keyword>
<dbReference type="GO" id="GO:0016763">
    <property type="term" value="F:pentosyltransferase activity"/>
    <property type="evidence" value="ECO:0007669"/>
    <property type="project" value="TreeGrafter"/>
</dbReference>
<feature type="domain" description="Glycosyltransferase RgtA/B/C/D-like" evidence="9">
    <location>
        <begin position="63"/>
        <end position="217"/>
    </location>
</feature>
<dbReference type="GO" id="GO:0009103">
    <property type="term" value="P:lipopolysaccharide biosynthetic process"/>
    <property type="evidence" value="ECO:0007669"/>
    <property type="project" value="UniProtKB-ARBA"/>
</dbReference>
<feature type="transmembrane region" description="Helical" evidence="8">
    <location>
        <begin position="311"/>
        <end position="327"/>
    </location>
</feature>
<feature type="transmembrane region" description="Helical" evidence="8">
    <location>
        <begin position="7"/>
        <end position="29"/>
    </location>
</feature>
<reference evidence="10" key="2">
    <citation type="journal article" date="2021" name="Sci. Rep.">
        <title>The distribution of antibiotic resistance genes in chicken gut microbiota commensals.</title>
        <authorList>
            <person name="Juricova H."/>
            <person name="Matiasovicova J."/>
            <person name="Kubasova T."/>
            <person name="Cejkova D."/>
            <person name="Rychlik I."/>
        </authorList>
    </citation>
    <scope>NUCLEOTIDE SEQUENCE</scope>
    <source>
        <strain evidence="10">An824</strain>
    </source>
</reference>
<dbReference type="Proteomes" id="UP000706891">
    <property type="component" value="Unassembled WGS sequence"/>
</dbReference>
<evidence type="ECO:0000256" key="2">
    <source>
        <dbReference type="ARBA" id="ARBA00022475"/>
    </source>
</evidence>
<evidence type="ECO:0000259" key="9">
    <source>
        <dbReference type="Pfam" id="PF13231"/>
    </source>
</evidence>
<evidence type="ECO:0000256" key="7">
    <source>
        <dbReference type="ARBA" id="ARBA00023136"/>
    </source>
</evidence>
<evidence type="ECO:0000313" key="10">
    <source>
        <dbReference type="EMBL" id="MBM6672551.1"/>
    </source>
</evidence>
<proteinExistence type="predicted"/>
<dbReference type="RefSeq" id="WP_205103005.1">
    <property type="nucleotide sequence ID" value="NZ_JACJJG010000003.1"/>
</dbReference>
<dbReference type="EMBL" id="JACJJG010000003">
    <property type="protein sequence ID" value="MBM6672551.1"/>
    <property type="molecule type" value="Genomic_DNA"/>
</dbReference>
<feature type="transmembrane region" description="Helical" evidence="8">
    <location>
        <begin position="88"/>
        <end position="105"/>
    </location>
</feature>
<keyword evidence="2" id="KW-1003">Cell membrane</keyword>
<keyword evidence="7 8" id="KW-0472">Membrane</keyword>
<feature type="transmembrane region" description="Helical" evidence="8">
    <location>
        <begin position="203"/>
        <end position="224"/>
    </location>
</feature>
<keyword evidence="5 8" id="KW-0812">Transmembrane</keyword>
<feature type="transmembrane region" description="Helical" evidence="8">
    <location>
        <begin position="164"/>
        <end position="196"/>
    </location>
</feature>
<dbReference type="PANTHER" id="PTHR33908">
    <property type="entry name" value="MANNOSYLTRANSFERASE YKCB-RELATED"/>
    <property type="match status" value="1"/>
</dbReference>
<evidence type="ECO:0000256" key="3">
    <source>
        <dbReference type="ARBA" id="ARBA00022676"/>
    </source>
</evidence>